<evidence type="ECO:0000256" key="1">
    <source>
        <dbReference type="ARBA" id="ARBA00007692"/>
    </source>
</evidence>
<reference evidence="4" key="2">
    <citation type="submission" date="2023-05" db="EMBL/GenBank/DDBJ databases">
        <authorList>
            <person name="Schelkunov M.I."/>
        </authorList>
    </citation>
    <scope>NUCLEOTIDE SEQUENCE</scope>
    <source>
        <strain evidence="4">Hsosn_3</strain>
        <tissue evidence="4">Leaf</tissue>
    </source>
</reference>
<dbReference type="PANTHER" id="PTHR13068:SF236">
    <property type="entry name" value="OS02G0749800 PROTEIN"/>
    <property type="match status" value="1"/>
</dbReference>
<evidence type="ECO:0000256" key="2">
    <source>
        <dbReference type="ARBA" id="ARBA00022472"/>
    </source>
</evidence>
<proteinExistence type="inferred from homology"/>
<dbReference type="Gene3D" id="1.25.70.10">
    <property type="entry name" value="Transcription termination factor 3, mitochondrial"/>
    <property type="match status" value="1"/>
</dbReference>
<dbReference type="InterPro" id="IPR003690">
    <property type="entry name" value="MTERF"/>
</dbReference>
<protein>
    <submittedName>
        <fullName evidence="4">Uncharacterized protein</fullName>
    </submittedName>
</protein>
<dbReference type="Pfam" id="PF02536">
    <property type="entry name" value="mTERF"/>
    <property type="match status" value="2"/>
</dbReference>
<evidence type="ECO:0000313" key="5">
    <source>
        <dbReference type="Proteomes" id="UP001237642"/>
    </source>
</evidence>
<keyword evidence="2" id="KW-0805">Transcription regulation</keyword>
<keyword evidence="2" id="KW-0806">Transcription termination</keyword>
<keyword evidence="3" id="KW-0809">Transit peptide</keyword>
<dbReference type="GO" id="GO:0003676">
    <property type="term" value="F:nucleic acid binding"/>
    <property type="evidence" value="ECO:0007669"/>
    <property type="project" value="InterPro"/>
</dbReference>
<dbReference type="Proteomes" id="UP001237642">
    <property type="component" value="Unassembled WGS sequence"/>
</dbReference>
<dbReference type="AlphaFoldDB" id="A0AAD8HMT0"/>
<gene>
    <name evidence="4" type="ORF">POM88_035149</name>
</gene>
<keyword evidence="5" id="KW-1185">Reference proteome</keyword>
<keyword evidence="2" id="KW-0804">Transcription</keyword>
<dbReference type="EMBL" id="JAUIZM010000008">
    <property type="protein sequence ID" value="KAK1369057.1"/>
    <property type="molecule type" value="Genomic_DNA"/>
</dbReference>
<sequence length="406" mass="46739">MYNSHLQTLTFRHQKLNHCSIRPIICSVSTKTIVPTNVDSSDFKISFLENKCGLSGKALVNACKYLDFDSSNQRPDSVLQLLQTFGFPPDSITKIIAREPLLLKKYHPQNILKPKLDYLFTVFHPQAEVVAVITRNPGILLRSLTNHLIPSVNLLNSVTGSYTNTLYVLKTNPSILGHNLSKTLLLNTQFLSTLGVSHSQIINILRSYGRFPALAQPHDKFCNFVLKLKDMGYDLETSRFRRAVRISWCLTDSKWESRCVLFRRFGFSDHEIMSMFKKLPEIMVYTDKIINEKLHFFLNKLRWTPSRLSYYVHDLSYSLEKRIIPRCSVLQVLVSKSSMSESYTLSSILKMTEKGFIEVFVTAHKNKVPSVMEAYQGKLRFDLYTYKQKGYKDDIYPAPITLVDQP</sequence>
<dbReference type="PANTHER" id="PTHR13068">
    <property type="entry name" value="CGI-12 PROTEIN-RELATED"/>
    <property type="match status" value="1"/>
</dbReference>
<dbReference type="FunFam" id="1.25.70.10:FF:000001">
    <property type="entry name" value="Mitochondrial transcription termination factor-like"/>
    <property type="match status" value="1"/>
</dbReference>
<dbReference type="GO" id="GO:0006353">
    <property type="term" value="P:DNA-templated transcription termination"/>
    <property type="evidence" value="ECO:0007669"/>
    <property type="project" value="UniProtKB-KW"/>
</dbReference>
<accession>A0AAD8HMT0</accession>
<dbReference type="InterPro" id="IPR038538">
    <property type="entry name" value="MTERF_sf"/>
</dbReference>
<dbReference type="SMART" id="SM00733">
    <property type="entry name" value="Mterf"/>
    <property type="match status" value="5"/>
</dbReference>
<organism evidence="4 5">
    <name type="scientific">Heracleum sosnowskyi</name>
    <dbReference type="NCBI Taxonomy" id="360622"/>
    <lineage>
        <taxon>Eukaryota</taxon>
        <taxon>Viridiplantae</taxon>
        <taxon>Streptophyta</taxon>
        <taxon>Embryophyta</taxon>
        <taxon>Tracheophyta</taxon>
        <taxon>Spermatophyta</taxon>
        <taxon>Magnoliopsida</taxon>
        <taxon>eudicotyledons</taxon>
        <taxon>Gunneridae</taxon>
        <taxon>Pentapetalae</taxon>
        <taxon>asterids</taxon>
        <taxon>campanulids</taxon>
        <taxon>Apiales</taxon>
        <taxon>Apiaceae</taxon>
        <taxon>Apioideae</taxon>
        <taxon>apioid superclade</taxon>
        <taxon>Tordylieae</taxon>
        <taxon>Tordyliinae</taxon>
        <taxon>Heracleum</taxon>
    </lineage>
</organism>
<evidence type="ECO:0000256" key="3">
    <source>
        <dbReference type="ARBA" id="ARBA00022946"/>
    </source>
</evidence>
<comment type="similarity">
    <text evidence="1">Belongs to the mTERF family.</text>
</comment>
<evidence type="ECO:0000313" key="4">
    <source>
        <dbReference type="EMBL" id="KAK1369057.1"/>
    </source>
</evidence>
<comment type="caution">
    <text evidence="4">The sequence shown here is derived from an EMBL/GenBank/DDBJ whole genome shotgun (WGS) entry which is preliminary data.</text>
</comment>
<reference evidence="4" key="1">
    <citation type="submission" date="2023-02" db="EMBL/GenBank/DDBJ databases">
        <title>Genome of toxic invasive species Heracleum sosnowskyi carries increased number of genes despite the absence of recent whole-genome duplications.</title>
        <authorList>
            <person name="Schelkunov M."/>
            <person name="Shtratnikova V."/>
            <person name="Makarenko M."/>
            <person name="Klepikova A."/>
            <person name="Omelchenko D."/>
            <person name="Novikova G."/>
            <person name="Obukhova E."/>
            <person name="Bogdanov V."/>
            <person name="Penin A."/>
            <person name="Logacheva M."/>
        </authorList>
    </citation>
    <scope>NUCLEOTIDE SEQUENCE</scope>
    <source>
        <strain evidence="4">Hsosn_3</strain>
        <tissue evidence="4">Leaf</tissue>
    </source>
</reference>
<name>A0AAD8HMT0_9APIA</name>